<organism evidence="1 2">
    <name type="scientific">Periplaneta americana</name>
    <name type="common">American cockroach</name>
    <name type="synonym">Blatta americana</name>
    <dbReference type="NCBI Taxonomy" id="6978"/>
    <lineage>
        <taxon>Eukaryota</taxon>
        <taxon>Metazoa</taxon>
        <taxon>Ecdysozoa</taxon>
        <taxon>Arthropoda</taxon>
        <taxon>Hexapoda</taxon>
        <taxon>Insecta</taxon>
        <taxon>Pterygota</taxon>
        <taxon>Neoptera</taxon>
        <taxon>Polyneoptera</taxon>
        <taxon>Dictyoptera</taxon>
        <taxon>Blattodea</taxon>
        <taxon>Blattoidea</taxon>
        <taxon>Blattidae</taxon>
        <taxon>Blattinae</taxon>
        <taxon>Periplaneta</taxon>
    </lineage>
</organism>
<protein>
    <submittedName>
        <fullName evidence="1">Uncharacterized protein</fullName>
    </submittedName>
</protein>
<dbReference type="Proteomes" id="UP001148838">
    <property type="component" value="Unassembled WGS sequence"/>
</dbReference>
<dbReference type="EMBL" id="JAJSOF020000011">
    <property type="protein sequence ID" value="KAJ4444363.1"/>
    <property type="molecule type" value="Genomic_DNA"/>
</dbReference>
<gene>
    <name evidence="1" type="ORF">ANN_06155</name>
</gene>
<feature type="non-terminal residue" evidence="1">
    <location>
        <position position="72"/>
    </location>
</feature>
<evidence type="ECO:0000313" key="2">
    <source>
        <dbReference type="Proteomes" id="UP001148838"/>
    </source>
</evidence>
<proteinExistence type="predicted"/>
<keyword evidence="2" id="KW-1185">Reference proteome</keyword>
<comment type="caution">
    <text evidence="1">The sequence shown here is derived from an EMBL/GenBank/DDBJ whole genome shotgun (WGS) entry which is preliminary data.</text>
</comment>
<sequence length="72" mass="8111">MAGLYEGDNEPAGSLKAICKYPTSKTQLGLLASRMLYPSYSLAVGVRACWERKHTSSARVTHDRWFLRTEFS</sequence>
<accession>A0ABQ8TEI7</accession>
<name>A0ABQ8TEI7_PERAM</name>
<evidence type="ECO:0000313" key="1">
    <source>
        <dbReference type="EMBL" id="KAJ4444363.1"/>
    </source>
</evidence>
<reference evidence="1 2" key="1">
    <citation type="journal article" date="2022" name="Allergy">
        <title>Genome assembly and annotation of Periplaneta americana reveal a comprehensive cockroach allergen profile.</title>
        <authorList>
            <person name="Wang L."/>
            <person name="Xiong Q."/>
            <person name="Saelim N."/>
            <person name="Wang L."/>
            <person name="Nong W."/>
            <person name="Wan A.T."/>
            <person name="Shi M."/>
            <person name="Liu X."/>
            <person name="Cao Q."/>
            <person name="Hui J.H.L."/>
            <person name="Sookrung N."/>
            <person name="Leung T.F."/>
            <person name="Tungtrongchitr A."/>
            <person name="Tsui S.K.W."/>
        </authorList>
    </citation>
    <scope>NUCLEOTIDE SEQUENCE [LARGE SCALE GENOMIC DNA]</scope>
    <source>
        <strain evidence="1">PWHHKU_190912</strain>
    </source>
</reference>